<dbReference type="Pfam" id="PF13614">
    <property type="entry name" value="AAA_31"/>
    <property type="match status" value="1"/>
</dbReference>
<evidence type="ECO:0000259" key="1">
    <source>
        <dbReference type="Pfam" id="PF13614"/>
    </source>
</evidence>
<evidence type="ECO:0000313" key="2">
    <source>
        <dbReference type="EMBL" id="OUR97299.1"/>
    </source>
</evidence>
<dbReference type="AlphaFoldDB" id="A0A1Y5FEA1"/>
<dbReference type="PANTHER" id="PTHR13696:SF99">
    <property type="entry name" value="COBYRINIC ACID AC-DIAMIDE SYNTHASE"/>
    <property type="match status" value="1"/>
</dbReference>
<reference evidence="3" key="1">
    <citation type="journal article" date="2017" name="Proc. Natl. Acad. Sci. U.S.A.">
        <title>Simulation of Deepwater Horizon oil plume reveals substrate specialization within a complex community of hydrocarbon-degraders.</title>
        <authorList>
            <person name="Hu P."/>
            <person name="Dubinsky E.A."/>
            <person name="Probst A.J."/>
            <person name="Wang J."/>
            <person name="Sieber C.M.K."/>
            <person name="Tom L.M."/>
            <person name="Gardinali P."/>
            <person name="Banfield J.F."/>
            <person name="Atlas R.M."/>
            <person name="Andersen G.L."/>
        </authorList>
    </citation>
    <scope>NUCLEOTIDE SEQUENCE [LARGE SCALE GENOMIC DNA]</scope>
</reference>
<sequence length="291" mass="32250">MGIFFNKNKEKRPVGKGKVVSFLNQKGGVGKTTMAFNTAHALAQDGSRVLCIDMDPQANLSYLFDIDVSETGAPSIFQLLVNSVRELKALHRPALWTDVVCKVGNIDIIPAGQELSGFELTVSAISAPRPLLLKKFIEINALKTVYDYIVIDGPPTLGLIVVNILCASDGAMVPFRPDEFSHKGLKHFYQVLEDIDDMGIVEIPEILAHVPNLVDSRRKQEGTDLERISTTLGEEATIVDPFLNRAQLVKSQAQKKSVFDYSSKEFLPLQSKFSEMATIITDWSKEHRSEC</sequence>
<dbReference type="SUPFAM" id="SSF52540">
    <property type="entry name" value="P-loop containing nucleoside triphosphate hydrolases"/>
    <property type="match status" value="1"/>
</dbReference>
<protein>
    <recommendedName>
        <fullName evidence="1">AAA domain-containing protein</fullName>
    </recommendedName>
</protein>
<comment type="caution">
    <text evidence="2">The sequence shown here is derived from an EMBL/GenBank/DDBJ whole genome shotgun (WGS) entry which is preliminary data.</text>
</comment>
<dbReference type="CDD" id="cd02042">
    <property type="entry name" value="ParAB_family"/>
    <property type="match status" value="1"/>
</dbReference>
<accession>A0A1Y5FEA1</accession>
<dbReference type="PANTHER" id="PTHR13696">
    <property type="entry name" value="P-LOOP CONTAINING NUCLEOSIDE TRIPHOSPHATE HYDROLASE"/>
    <property type="match status" value="1"/>
</dbReference>
<dbReference type="Proteomes" id="UP000196531">
    <property type="component" value="Unassembled WGS sequence"/>
</dbReference>
<dbReference type="Gene3D" id="3.40.50.300">
    <property type="entry name" value="P-loop containing nucleotide triphosphate hydrolases"/>
    <property type="match status" value="1"/>
</dbReference>
<proteinExistence type="predicted"/>
<dbReference type="InterPro" id="IPR027417">
    <property type="entry name" value="P-loop_NTPase"/>
</dbReference>
<gene>
    <name evidence="2" type="ORF">A9Q84_13315</name>
</gene>
<evidence type="ECO:0000313" key="3">
    <source>
        <dbReference type="Proteomes" id="UP000196531"/>
    </source>
</evidence>
<organism evidence="2 3">
    <name type="scientific">Halobacteriovorax marinus</name>
    <dbReference type="NCBI Taxonomy" id="97084"/>
    <lineage>
        <taxon>Bacteria</taxon>
        <taxon>Pseudomonadati</taxon>
        <taxon>Bdellovibrionota</taxon>
        <taxon>Bacteriovoracia</taxon>
        <taxon>Bacteriovoracales</taxon>
        <taxon>Halobacteriovoraceae</taxon>
        <taxon>Halobacteriovorax</taxon>
    </lineage>
</organism>
<name>A0A1Y5FEA1_9BACT</name>
<dbReference type="EMBL" id="MAAO01000006">
    <property type="protein sequence ID" value="OUR97299.1"/>
    <property type="molecule type" value="Genomic_DNA"/>
</dbReference>
<dbReference type="InterPro" id="IPR050678">
    <property type="entry name" value="DNA_Partitioning_ATPase"/>
</dbReference>
<feature type="domain" description="AAA" evidence="1">
    <location>
        <begin position="18"/>
        <end position="197"/>
    </location>
</feature>
<dbReference type="InterPro" id="IPR025669">
    <property type="entry name" value="AAA_dom"/>
</dbReference>